<proteinExistence type="predicted"/>
<dbReference type="EMBL" id="PECK01000003">
    <property type="protein sequence ID" value="TDZ96336.1"/>
    <property type="molecule type" value="Genomic_DNA"/>
</dbReference>
<dbReference type="AlphaFoldDB" id="A0A4R8SHA5"/>
<dbReference type="EMBL" id="PECM01000008">
    <property type="protein sequence ID" value="TEA05431.1"/>
    <property type="molecule type" value="Genomic_DNA"/>
</dbReference>
<evidence type="ECO:0000313" key="4">
    <source>
        <dbReference type="Proteomes" id="UP000295685"/>
    </source>
</evidence>
<dbReference type="OrthoDB" id="4129060at2"/>
<organism evidence="1 4">
    <name type="scientific">Mycobacteroides salmoniphilum</name>
    <dbReference type="NCBI Taxonomy" id="404941"/>
    <lineage>
        <taxon>Bacteria</taxon>
        <taxon>Bacillati</taxon>
        <taxon>Actinomycetota</taxon>
        <taxon>Actinomycetes</taxon>
        <taxon>Mycobacteriales</taxon>
        <taxon>Mycobacteriaceae</taxon>
        <taxon>Mycobacteroides</taxon>
    </lineage>
</organism>
<sequence>MPVEAEEVQELGRQGVASVKRWLEATTFIELIWNVYENPTMCTMTCLGDNNRKKFDLVGNFIGNRRDPVAVECKQYTSMGSQHKYFKEFLAVAYSSTVRETADRGSDPKREYLWVTTHPFMVTEWTTLATEAKIRDALADNPKMLAGKEIDEEVLRKVSKRIWVLVRHDKQEEITLPNNELMLVLTALKRKEETL</sequence>
<accession>A0A4R8SHA5</accession>
<dbReference type="Proteomes" id="UP000295685">
    <property type="component" value="Unassembled WGS sequence"/>
</dbReference>
<dbReference type="RefSeq" id="WP_134146436.1">
    <property type="nucleotide sequence ID" value="NZ_PECK01000003.1"/>
</dbReference>
<evidence type="ECO:0000313" key="1">
    <source>
        <dbReference type="EMBL" id="TDZ96336.1"/>
    </source>
</evidence>
<keyword evidence="3" id="KW-1185">Reference proteome</keyword>
<comment type="caution">
    <text evidence="1">The sequence shown here is derived from an EMBL/GenBank/DDBJ whole genome shotgun (WGS) entry which is preliminary data.</text>
</comment>
<reference evidence="3 4" key="1">
    <citation type="journal article" date="2019" name="Sci. Rep.">
        <title>Extended insight into the Mycobacterium chelonae-abscessus complex through whole genome sequencing of Mycobacterium salmoniphilum outbreak and Mycobacterium salmoniphilum-like strains.</title>
        <authorList>
            <person name="Behra P.R.K."/>
            <person name="Das S."/>
            <person name="Pettersson B.M.F."/>
            <person name="Shirreff L."/>
            <person name="DuCote T."/>
            <person name="Jacobsson K.G."/>
            <person name="Ennis D.G."/>
            <person name="Kirsebom L.A."/>
        </authorList>
    </citation>
    <scope>NUCLEOTIDE SEQUENCE [LARGE SCALE GENOMIC DNA]</scope>
    <source>
        <strain evidence="2 3">CCUG 60883</strain>
        <strain evidence="1 4">CCUG 60885</strain>
    </source>
</reference>
<protein>
    <recommendedName>
        <fullName evidence="5">Restriction endonuclease type IV Mrr domain-containing protein</fullName>
    </recommendedName>
</protein>
<evidence type="ECO:0000313" key="3">
    <source>
        <dbReference type="Proteomes" id="UP000294844"/>
    </source>
</evidence>
<name>A0A4R8SHA5_9MYCO</name>
<gene>
    <name evidence="2" type="ORF">CCUG60883_02737</name>
    <name evidence="1" type="ORF">CCUG60885_02480</name>
</gene>
<evidence type="ECO:0008006" key="5">
    <source>
        <dbReference type="Google" id="ProtNLM"/>
    </source>
</evidence>
<evidence type="ECO:0000313" key="2">
    <source>
        <dbReference type="EMBL" id="TEA05431.1"/>
    </source>
</evidence>
<dbReference type="Proteomes" id="UP000294844">
    <property type="component" value="Unassembled WGS sequence"/>
</dbReference>